<dbReference type="InterPro" id="IPR015590">
    <property type="entry name" value="Aldehyde_DH_dom"/>
</dbReference>
<proteinExistence type="predicted"/>
<name>A0ABT4ZGD1_9RHOB</name>
<dbReference type="PANTHER" id="PTHR43353">
    <property type="entry name" value="SUCCINATE-SEMIALDEHYDE DEHYDROGENASE, MITOCHONDRIAL"/>
    <property type="match status" value="1"/>
</dbReference>
<dbReference type="EMBL" id="JAQBIE010000016">
    <property type="protein sequence ID" value="MDB6178424.1"/>
    <property type="molecule type" value="Genomic_DNA"/>
</dbReference>
<keyword evidence="4" id="KW-1185">Reference proteome</keyword>
<dbReference type="Pfam" id="PF00171">
    <property type="entry name" value="Aldedh"/>
    <property type="match status" value="1"/>
</dbReference>
<dbReference type="InterPro" id="IPR016161">
    <property type="entry name" value="Ald_DH/histidinol_DH"/>
</dbReference>
<feature type="domain" description="Aldehyde dehydrogenase" evidence="2">
    <location>
        <begin position="27"/>
        <end position="301"/>
    </location>
</feature>
<dbReference type="Proteomes" id="UP001165641">
    <property type="component" value="Unassembled WGS sequence"/>
</dbReference>
<keyword evidence="1" id="KW-0560">Oxidoreductase</keyword>
<dbReference type="PANTHER" id="PTHR43353:SF3">
    <property type="entry name" value="ALDEHYDE DEHYDROGENASE-RELATED"/>
    <property type="match status" value="1"/>
</dbReference>
<evidence type="ECO:0000259" key="2">
    <source>
        <dbReference type="Pfam" id="PF00171"/>
    </source>
</evidence>
<dbReference type="InterPro" id="IPR050740">
    <property type="entry name" value="Aldehyde_DH_Superfamily"/>
</dbReference>
<evidence type="ECO:0000256" key="1">
    <source>
        <dbReference type="ARBA" id="ARBA00023002"/>
    </source>
</evidence>
<dbReference type="RefSeq" id="WP_271889546.1">
    <property type="nucleotide sequence ID" value="NZ_JAQBIE010000016.1"/>
</dbReference>
<gene>
    <name evidence="3" type="ORF">PAF17_13045</name>
</gene>
<dbReference type="CDD" id="cd07129">
    <property type="entry name" value="ALDH_KGSADH"/>
    <property type="match status" value="1"/>
</dbReference>
<dbReference type="Gene3D" id="3.40.605.10">
    <property type="entry name" value="Aldehyde Dehydrogenase, Chain A, domain 1"/>
    <property type="match status" value="2"/>
</dbReference>
<protein>
    <submittedName>
        <fullName evidence="3">Aldehyde dehydrogenase (NADP(+))</fullName>
    </submittedName>
</protein>
<dbReference type="InterPro" id="IPR044151">
    <property type="entry name" value="ALDH_KGSADH"/>
</dbReference>
<reference evidence="3" key="1">
    <citation type="submission" date="2022-12" db="EMBL/GenBank/DDBJ databases">
        <title>Paracoccus onchidii sp. nov., isolated from a marine invertebrate from the South China Sea.</title>
        <authorList>
            <person name="Xu S."/>
            <person name="Liu Z."/>
            <person name="Xu Y."/>
        </authorList>
    </citation>
    <scope>NUCLEOTIDE SEQUENCE</scope>
    <source>
        <strain evidence="3">Z330</strain>
    </source>
</reference>
<dbReference type="SUPFAM" id="SSF53720">
    <property type="entry name" value="ALDH-like"/>
    <property type="match status" value="1"/>
</dbReference>
<accession>A0ABT4ZGD1</accession>
<dbReference type="InterPro" id="IPR016162">
    <property type="entry name" value="Ald_DH_N"/>
</dbReference>
<evidence type="ECO:0000313" key="4">
    <source>
        <dbReference type="Proteomes" id="UP001165641"/>
    </source>
</evidence>
<organism evidence="3 4">
    <name type="scientific">Paracoccus onchidii</name>
    <dbReference type="NCBI Taxonomy" id="3017813"/>
    <lineage>
        <taxon>Bacteria</taxon>
        <taxon>Pseudomonadati</taxon>
        <taxon>Pseudomonadota</taxon>
        <taxon>Alphaproteobacteria</taxon>
        <taxon>Rhodobacterales</taxon>
        <taxon>Paracoccaceae</taxon>
        <taxon>Paracoccus</taxon>
    </lineage>
</organism>
<comment type="caution">
    <text evidence="3">The sequence shown here is derived from an EMBL/GenBank/DDBJ whole genome shotgun (WGS) entry which is preliminary data.</text>
</comment>
<evidence type="ECO:0000313" key="3">
    <source>
        <dbReference type="EMBL" id="MDB6178424.1"/>
    </source>
</evidence>
<sequence length="506" mass="53372">MLNGKNLIDGCWVGSDHLLPSADLDGQTFAQATPAQIDEAALAARRDFRAYSGVPRPKRAAFLRQIAQEIDVLGDMITKTAKAETGLPEARLVGERGRTTGQLRMFADLIEDTTYLDQRHEPALPDRQPLPRPDLRLGHRAIGPVVVFGASNFPLAFSTAGGDTASALAAGCPVIVKGHGAHAGTAELVAQAILRAITHCAMPKATFQMVQGSGREVGTALVKHPQIRAVGFTGSLAGGRALFDLCTSRPDPIPFYGELGSINPVFCLPHAVSARGAEIGAGLAAALSMGAGQFCTNPGVTITIKGPGSDTIEAATVDGLKTVGAQTMLTDGICAAYRNGVETLRDLSQDLLQNQQSDVGARRALPALFKVAARDWLQTPQLRDEVFGAAGVIVECTDTAEMLELAEGLEGQLTATLQMDDKDIELAQALFPILEEKAGRILANGFPTGVEVCSAMMHGGPYPASTDVRATSVGTLAITRWLRPVSYQNIPAQLLPADLQQIDRTG</sequence>